<evidence type="ECO:0000256" key="4">
    <source>
        <dbReference type="ARBA" id="ARBA00022685"/>
    </source>
</evidence>
<keyword evidence="6" id="KW-0378">Hydrolase</keyword>
<keyword evidence="5 12" id="KW-0479">Metal-binding</keyword>
<evidence type="ECO:0000259" key="16">
    <source>
        <dbReference type="PROSITE" id="PS51046"/>
    </source>
</evidence>
<dbReference type="InterPro" id="IPR006586">
    <property type="entry name" value="ADAM_Cys-rich"/>
</dbReference>
<accession>A0ABM0ZWS2</accession>
<dbReference type="InterPro" id="IPR036383">
    <property type="entry name" value="TSP1_rpt_sf"/>
</dbReference>
<keyword evidence="8 18" id="KW-0482">Metalloprotease</keyword>
<keyword evidence="10" id="KW-1015">Disulfide bond</keyword>
<protein>
    <submittedName>
        <fullName evidence="18">A disintegrin and metalloproteinase with thrombospondin motifs 9</fullName>
    </submittedName>
</protein>
<evidence type="ECO:0000256" key="7">
    <source>
        <dbReference type="ARBA" id="ARBA00022833"/>
    </source>
</evidence>
<evidence type="ECO:0000259" key="15">
    <source>
        <dbReference type="PROSITE" id="PS50215"/>
    </source>
</evidence>
<dbReference type="SMART" id="SM00608">
    <property type="entry name" value="ACR"/>
    <property type="match status" value="1"/>
</dbReference>
<proteinExistence type="predicted"/>
<dbReference type="Pfam" id="PF01421">
    <property type="entry name" value="Reprolysin"/>
    <property type="match status" value="1"/>
</dbReference>
<dbReference type="PRINTS" id="PR01857">
    <property type="entry name" value="ADAMTSFAMILY"/>
</dbReference>
<keyword evidence="4" id="KW-0165">Cleavage on pair of basic residues</keyword>
<dbReference type="Pfam" id="PF05986">
    <property type="entry name" value="ADAMTS_spacer1"/>
    <property type="match status" value="1"/>
</dbReference>
<comment type="subcellular location">
    <subcellularLocation>
        <location evidence="1">Secreted</location>
    </subcellularLocation>
</comment>
<feature type="region of interest" description="Disordered" evidence="13">
    <location>
        <begin position="394"/>
        <end position="424"/>
    </location>
</feature>
<keyword evidence="11" id="KW-0325">Glycoprotein</keyword>
<dbReference type="GO" id="GO:0008237">
    <property type="term" value="F:metallopeptidase activity"/>
    <property type="evidence" value="ECO:0007669"/>
    <property type="project" value="UniProtKB-KW"/>
</dbReference>
<evidence type="ECO:0000256" key="10">
    <source>
        <dbReference type="ARBA" id="ARBA00023157"/>
    </source>
</evidence>
<evidence type="ECO:0000256" key="3">
    <source>
        <dbReference type="ARBA" id="ARBA00022670"/>
    </source>
</evidence>
<evidence type="ECO:0000256" key="2">
    <source>
        <dbReference type="ARBA" id="ARBA00022525"/>
    </source>
</evidence>
<gene>
    <name evidence="18" type="primary">LOC101846726</name>
</gene>
<keyword evidence="3" id="KW-0645">Protease</keyword>
<reference evidence="18" key="1">
    <citation type="submission" date="2025-08" db="UniProtKB">
        <authorList>
            <consortium name="RefSeq"/>
        </authorList>
    </citation>
    <scope>IDENTIFICATION</scope>
</reference>
<feature type="compositionally biased region" description="Low complexity" evidence="13">
    <location>
        <begin position="319"/>
        <end position="340"/>
    </location>
</feature>
<organism evidence="17 18">
    <name type="scientific">Aplysia californica</name>
    <name type="common">California sea hare</name>
    <dbReference type="NCBI Taxonomy" id="6500"/>
    <lineage>
        <taxon>Eukaryota</taxon>
        <taxon>Metazoa</taxon>
        <taxon>Spiralia</taxon>
        <taxon>Lophotrochozoa</taxon>
        <taxon>Mollusca</taxon>
        <taxon>Gastropoda</taxon>
        <taxon>Heterobranchia</taxon>
        <taxon>Euthyneura</taxon>
        <taxon>Tectipleura</taxon>
        <taxon>Aplysiida</taxon>
        <taxon>Aplysioidea</taxon>
        <taxon>Aplysiidae</taxon>
        <taxon>Aplysia</taxon>
    </lineage>
</organism>
<keyword evidence="7 12" id="KW-0862">Zinc</keyword>
<sequence length="2084" mass="234510">MRTVLMALVLLWWCHLAIILPVILGQQAQANWEREQGLPEDHRVTHWSEARSRLQSDAYRTHPANKQRLSHGILSPSSISRWENSAGASLGSHRLSINRNSSDAISERNRSAILKSEAGEAFSIVDGPLWDSSNRTTEHLNYVTQSEADTGVSSNLLSNEGSNDSIKTTRHHRRHARKHRHNIHRFLGGAEEAKDYSRTSRVSEEDKNDDETQTRPILLTVNASDVLDREITLVLSPVTEFFSPGFVIQRVQGNVTWLEEVKEDVMACYFSGYVLESRAGSNVAISLCNGVRGVIQIGVEKYYVEPARNSSAEHGVEASVSSNINTSSSSSSSSSSGPPFLSSLQHQRYVITRFPAKNFQSSSSCSITQNFKHHRLKQWLDDIAPSTSYVNSSLYKHSSRGESERSQSVHGGHRGQRRRKRSVGVSRKHTVETLVVADAKMYQYHGEDTEQYVLTLMSIVRSVYKDPSIQNFINVAVAKLIIFETTWEMPFEVSQNAASTLKEFCLWQNSVNDFTPKSEKHHDTAILLTREDICRAPGKCDTLGLAELGTICDTIRSCSIIEDNGISAAFTVAHELGHVFNLPHDDDKRCTQLLRDDEENSFHVMAPTLDYNASPWDWSRCSAELMTEFLESGLAVCLQDGLRVKKWTNTLKSFKEPGWMYTVNKQCQLIFGEGYVVCPYTNNPICRRLWCTNENDKHTGCRTKHMPWADGTRCSAERVCVEGECVPTPDPKPKVVNGGWGLWRAYGPCSRTCGGGVKMKYRECKNPVPENGGRYCLGPRVRYKSCNIKACPVDSRDFREVQCDSEEMKRKFRFRDLPQNTTWKPKYTGVHMKDACKLYCSAGNSSTYFQFSKKVIDGTKCGPFTDDVCVNGQCWHVGCDNRLGSTVKRDRCGICGGDNFTCRTVTGMFNNAIYGYNYVGTIPAGATEIDIRQYGQVRHVKDDDNYLALQNSEDKYILNGDYTVRTEPWKIKVRGALIEYTGSEEHVERINTTMMIEESINIFVLSVGKLNPPNITYSYMVSVRQNVQWKNQGWTKCSAICNGERRGKIQCIRENDNLIVSNKRCKGLQKPSRLTERCNLDCKVSWRIFSKEECPKRCGTGMRRQLVHCIKQTGYKNAQIINDKECRAVYGAKPDEFVPCQGRCLPTFWSYTDWSTCSRSCGNGIQERQAKCVDESGKELENSECDDKDKNTSRHCSLGPCAEWTTGHWQGCSVTCGSGHKLRKVWCMRNGEKVDDSVCSKKKPATQKECHLKSCPEWYTGGWGPCSVTCGKGISMRAVKCRVSGSFQEDSVCDAGMRPQDKRSCFIGACPTTPPQTTVRLNTVPNAAYWRYGSWTECSATCGPGNKHRYVSCMDYNNNHINDSECSHLAQPTKMETCMLKPCGDWRQGEWSDCTVTCGEGIQTRFVVCTFNQQRQDDRFCDVTSRPETEIRCNRGTCLSADELSVAVITSNKVVGTSHWRIGSWTHCSSTCGTGWERRHVMCRDERGASDECDKSQKPDEFRTCDSGECPSWLTEDWGNCTAKDCGMDGVQTRVVACRLSTGEVLANSNCDSRDRPSDTQQCKGKCGGKGGTEVRAEAKTTARGVTNRSTWHRGQWSTCSVTCGQGVRSRVVTCVDDAGVEVGYEHCKKKKPRNMKRCSKGPCPKWYPGKWSRCSVTCGEGERMRQVQCRDKRHKLVDPGMCAHHTKPQMVTQCSRKECSLYSWKIGTWSECSRTCGFGRKHRSVTCVDTAGSRVSSHLCDTDRKPKVKRRCSEFPCPSIWNTGAWSECSASCGEGRQTRTVVCQAVTKEGWILPGEVHYGCRPEERPRHTRYCNYGDCGARNHWTVGPWGECSVPCGHGKQRRQVICVDKNGERTKRRFCFPLYRPITRRPCYNGHCYAKSCQEFKEMTTIRRDGDYQLKVGNQLVKIYCKDMRSKRPKEYISLTQGPGENFSETFDKRLRRPGTCPNGGARPPQECSACRRKSYEQAGIATFSKVRIDLETLTIDTSDGEFSDIRRGKFVQFGTGGDCYSSSNCPQGRFSISLVDTGFIVSVNTTWSLHGNRASQRIWRLRDGQIIRGVCGGYCGVCSPDPKVGLKLELLR</sequence>
<evidence type="ECO:0000256" key="13">
    <source>
        <dbReference type="SAM" id="MobiDB-lite"/>
    </source>
</evidence>
<name>A0ABM0ZWS2_APLCA</name>
<dbReference type="PANTHER" id="PTHR13723:SF278">
    <property type="entry name" value="ADAM METALLOPEPTIDASE WITH THROMBOSPONDIN TYPE 1 MOTIF A, ISOFORM B"/>
    <property type="match status" value="1"/>
</dbReference>
<feature type="signal peptide" evidence="14">
    <location>
        <begin position="1"/>
        <end position="25"/>
    </location>
</feature>
<dbReference type="SUPFAM" id="SSF55486">
    <property type="entry name" value="Metalloproteases ('zincins'), catalytic domain"/>
    <property type="match status" value="1"/>
</dbReference>
<dbReference type="InterPro" id="IPR001590">
    <property type="entry name" value="Peptidase_M12B"/>
</dbReference>
<evidence type="ECO:0000256" key="1">
    <source>
        <dbReference type="ARBA" id="ARBA00004613"/>
    </source>
</evidence>
<dbReference type="GeneID" id="101846726"/>
<evidence type="ECO:0000256" key="11">
    <source>
        <dbReference type="ARBA" id="ARBA00023180"/>
    </source>
</evidence>
<dbReference type="InterPro" id="IPR024079">
    <property type="entry name" value="MetalloPept_cat_dom_sf"/>
</dbReference>
<dbReference type="Proteomes" id="UP000694888">
    <property type="component" value="Unplaced"/>
</dbReference>
<keyword evidence="9" id="KW-0865">Zymogen</keyword>
<evidence type="ECO:0000256" key="8">
    <source>
        <dbReference type="ARBA" id="ARBA00023049"/>
    </source>
</evidence>
<feature type="region of interest" description="Disordered" evidence="13">
    <location>
        <begin position="144"/>
        <end position="214"/>
    </location>
</feature>
<feature type="chain" id="PRO_5045468045" evidence="14">
    <location>
        <begin position="26"/>
        <end position="2084"/>
    </location>
</feature>
<feature type="compositionally biased region" description="Basic and acidic residues" evidence="13">
    <location>
        <begin position="191"/>
        <end position="213"/>
    </location>
</feature>
<evidence type="ECO:0000256" key="14">
    <source>
        <dbReference type="SAM" id="SignalP"/>
    </source>
</evidence>
<dbReference type="SUPFAM" id="SSF82895">
    <property type="entry name" value="TSP-1 type 1 repeat"/>
    <property type="match status" value="13"/>
</dbReference>
<keyword evidence="14" id="KW-0732">Signal</keyword>
<evidence type="ECO:0000256" key="9">
    <source>
        <dbReference type="ARBA" id="ARBA00023145"/>
    </source>
</evidence>
<dbReference type="Pfam" id="PF19030">
    <property type="entry name" value="TSP1_ADAMTS"/>
    <property type="match status" value="13"/>
</dbReference>
<dbReference type="PROSITE" id="PS51046">
    <property type="entry name" value="GON"/>
    <property type="match status" value="1"/>
</dbReference>
<comment type="caution">
    <text evidence="12">Lacks conserved residue(s) required for the propagation of feature annotation.</text>
</comment>
<dbReference type="SMART" id="SM00209">
    <property type="entry name" value="TSP1"/>
    <property type="match status" value="13"/>
</dbReference>
<dbReference type="Pfam" id="PF00090">
    <property type="entry name" value="TSP_1"/>
    <property type="match status" value="1"/>
</dbReference>
<evidence type="ECO:0000256" key="6">
    <source>
        <dbReference type="ARBA" id="ARBA00022801"/>
    </source>
</evidence>
<keyword evidence="2" id="KW-0964">Secreted</keyword>
<evidence type="ECO:0000256" key="12">
    <source>
        <dbReference type="PROSITE-ProRule" id="PRU00276"/>
    </source>
</evidence>
<feature type="active site" evidence="12">
    <location>
        <position position="575"/>
    </location>
</feature>
<dbReference type="Gene3D" id="3.40.1620.60">
    <property type="match status" value="1"/>
</dbReference>
<dbReference type="InterPro" id="IPR041645">
    <property type="entry name" value="ADAMTS_CR_2"/>
</dbReference>
<dbReference type="InterPro" id="IPR012314">
    <property type="entry name" value="Pept_M12B_GON-ADAMTSs"/>
</dbReference>
<dbReference type="PROSITE" id="PS50215">
    <property type="entry name" value="ADAM_MEPRO"/>
    <property type="match status" value="1"/>
</dbReference>
<dbReference type="InterPro" id="IPR050439">
    <property type="entry name" value="ADAMTS_ADAMTS-like"/>
</dbReference>
<dbReference type="InterPro" id="IPR013273">
    <property type="entry name" value="ADAMTS/ADAMTS-like"/>
</dbReference>
<feature type="compositionally biased region" description="Basic residues" evidence="13">
    <location>
        <begin position="411"/>
        <end position="424"/>
    </location>
</feature>
<dbReference type="Gene3D" id="2.60.120.830">
    <property type="match status" value="1"/>
</dbReference>
<feature type="compositionally biased region" description="Polar residues" evidence="13">
    <location>
        <begin position="144"/>
        <end position="166"/>
    </location>
</feature>
<feature type="compositionally biased region" description="Basic residues" evidence="13">
    <location>
        <begin position="168"/>
        <end position="184"/>
    </location>
</feature>
<keyword evidence="17" id="KW-1185">Reference proteome</keyword>
<dbReference type="RefSeq" id="XP_012936105.1">
    <property type="nucleotide sequence ID" value="XM_013080651.2"/>
</dbReference>
<dbReference type="InterPro" id="IPR010294">
    <property type="entry name" value="ADAMTS_spacer1"/>
</dbReference>
<dbReference type="PROSITE" id="PS50092">
    <property type="entry name" value="TSP1"/>
    <property type="match status" value="12"/>
</dbReference>
<dbReference type="CDD" id="cd04273">
    <property type="entry name" value="ZnMc_ADAMTS_like"/>
    <property type="match status" value="1"/>
</dbReference>
<dbReference type="Pfam" id="PF08685">
    <property type="entry name" value="GON"/>
    <property type="match status" value="1"/>
</dbReference>
<evidence type="ECO:0000313" key="18">
    <source>
        <dbReference type="RefSeq" id="XP_012936105.1"/>
    </source>
</evidence>
<evidence type="ECO:0000256" key="5">
    <source>
        <dbReference type="ARBA" id="ARBA00022723"/>
    </source>
</evidence>
<feature type="binding site" evidence="12">
    <location>
        <position position="574"/>
    </location>
    <ligand>
        <name>Zn(2+)</name>
        <dbReference type="ChEBI" id="CHEBI:29105"/>
        <note>catalytic</note>
    </ligand>
</feature>
<dbReference type="Gene3D" id="2.20.100.10">
    <property type="entry name" value="Thrombospondin type-1 (TSP1) repeat"/>
    <property type="match status" value="12"/>
</dbReference>
<feature type="domain" description="GON" evidence="16">
    <location>
        <begin position="1880"/>
        <end position="2083"/>
    </location>
</feature>
<dbReference type="Gene3D" id="3.40.390.10">
    <property type="entry name" value="Collagenase (Catalytic Domain)"/>
    <property type="match status" value="1"/>
</dbReference>
<evidence type="ECO:0000313" key="17">
    <source>
        <dbReference type="Proteomes" id="UP000694888"/>
    </source>
</evidence>
<feature type="binding site" evidence="12">
    <location>
        <position position="584"/>
    </location>
    <ligand>
        <name>Zn(2+)</name>
        <dbReference type="ChEBI" id="CHEBI:29105"/>
        <note>catalytic</note>
    </ligand>
</feature>
<feature type="region of interest" description="Disordered" evidence="13">
    <location>
        <begin position="314"/>
        <end position="340"/>
    </location>
</feature>
<dbReference type="InterPro" id="IPR000884">
    <property type="entry name" value="TSP1_rpt"/>
</dbReference>
<feature type="domain" description="Peptidase M12B" evidence="15">
    <location>
        <begin position="429"/>
        <end position="642"/>
    </location>
</feature>
<dbReference type="Pfam" id="PF17771">
    <property type="entry name" value="ADAMTS_CR_2"/>
    <property type="match status" value="1"/>
</dbReference>
<dbReference type="PANTHER" id="PTHR13723">
    <property type="entry name" value="ADAMTS A DISINTEGRIN AND METALLOPROTEASE WITH THROMBOSPONDIN MOTIFS PROTEASE"/>
    <property type="match status" value="1"/>
</dbReference>
<feature type="binding site" evidence="12">
    <location>
        <position position="578"/>
    </location>
    <ligand>
        <name>Zn(2+)</name>
        <dbReference type="ChEBI" id="CHEBI:29105"/>
        <note>catalytic</note>
    </ligand>
</feature>